<dbReference type="Pfam" id="PF05643">
    <property type="entry name" value="GNA1162-like"/>
    <property type="match status" value="1"/>
</dbReference>
<dbReference type="PROSITE" id="PS51257">
    <property type="entry name" value="PROKAR_LIPOPROTEIN"/>
    <property type="match status" value="1"/>
</dbReference>
<dbReference type="RefSeq" id="WP_005596036.1">
    <property type="nucleotide sequence ID" value="NZ_CBDBSU010000036.1"/>
</dbReference>
<name>A0A223MF39_ACTPL</name>
<dbReference type="Proteomes" id="UP001077788">
    <property type="component" value="Unassembled WGS sequence"/>
</dbReference>
<dbReference type="Proteomes" id="UP000275510">
    <property type="component" value="Chromosome"/>
</dbReference>
<feature type="chain" id="PRO_5044569430" evidence="1">
    <location>
        <begin position="21"/>
        <end position="219"/>
    </location>
</feature>
<reference evidence="2" key="2">
    <citation type="journal article" date="2021" name="Vet Sci">
        <title>O-Serogroups and Pathovirotypes of Escherichia coli Isolated from Post-Weaning Piglets Showing Diarrhoea and/or Oedema in South Korea.</title>
        <authorList>
            <person name="Byun J.W."/>
            <person name="Moon B.Y."/>
            <person name="Do K.H."/>
            <person name="Lee K."/>
            <person name="Lee H.Y."/>
            <person name="Kim W.I."/>
            <person name="So B."/>
            <person name="Lee W.K."/>
        </authorList>
    </citation>
    <scope>NUCLEOTIDE SEQUENCE</scope>
    <source>
        <strain evidence="2">84/14</strain>
    </source>
</reference>
<feature type="signal peptide" evidence="1">
    <location>
        <begin position="1"/>
        <end position="20"/>
    </location>
</feature>
<proteinExistence type="predicted"/>
<keyword evidence="3" id="KW-0449">Lipoprotein</keyword>
<evidence type="ECO:0000313" key="3">
    <source>
        <dbReference type="EMBL" id="VEJ16155.1"/>
    </source>
</evidence>
<gene>
    <name evidence="3" type="ORF">NCTC10976_00231</name>
    <name evidence="2" type="ORF">OYG11_01160</name>
</gene>
<organism evidence="3 4">
    <name type="scientific">Actinobacillus pleuropneumoniae</name>
    <name type="common">Haemophilus pleuropneumoniae</name>
    <dbReference type="NCBI Taxonomy" id="715"/>
    <lineage>
        <taxon>Bacteria</taxon>
        <taxon>Pseudomonadati</taxon>
        <taxon>Pseudomonadota</taxon>
        <taxon>Gammaproteobacteria</taxon>
        <taxon>Pasteurellales</taxon>
        <taxon>Pasteurellaceae</taxon>
        <taxon>Actinobacillus</taxon>
    </lineage>
</organism>
<sequence length="219" mass="23672">MKKLLILLSGILFLSGCAQQQKPSYDYSALKESKPKSILVLLPVNNSVDVKADTSVLARVTYPLAELGYYVYPVALVDEVFKQNGLTDGNAIRSANIKKIYDIFGADSILYLNVDKYGTSYKVFDSVTEVELEGKLIDLKTGKTLWDGTGRFAEGSTHSNDGALVALVKAAVSQVVDTTKDKGYEVSASAMSSLVHVGKNGGLLVGPRHSLYGKEDVKK</sequence>
<dbReference type="Gene3D" id="3.40.50.10610">
    <property type="entry name" value="ABC-type transport auxiliary lipoprotein component"/>
    <property type="match status" value="1"/>
</dbReference>
<dbReference type="InterPro" id="IPR008517">
    <property type="entry name" value="GNA1162-like"/>
</dbReference>
<reference evidence="2" key="3">
    <citation type="submission" date="2022-12" db="EMBL/GenBank/DDBJ databases">
        <authorList>
            <person name="Kardos G."/>
            <person name="Sarkozi R."/>
            <person name="Laczko L."/>
            <person name="Marton S."/>
            <person name="Makrai L."/>
            <person name="Banyai K."/>
            <person name="Fodor L."/>
        </authorList>
    </citation>
    <scope>NUCLEOTIDE SEQUENCE</scope>
    <source>
        <strain evidence="2">84/14</strain>
    </source>
</reference>
<dbReference type="GeneID" id="48598368"/>
<dbReference type="EMBL" id="JAPQFC010000001">
    <property type="protein sequence ID" value="MCY6522863.1"/>
    <property type="molecule type" value="Genomic_DNA"/>
</dbReference>
<dbReference type="AlphaFoldDB" id="A0A223MF39"/>
<dbReference type="OMA" id="EAGYYVM"/>
<accession>A0A223MF39</accession>
<keyword evidence="1" id="KW-0732">Signal</keyword>
<dbReference type="EMBL" id="LR134515">
    <property type="protein sequence ID" value="VEJ16155.1"/>
    <property type="molecule type" value="Genomic_DNA"/>
</dbReference>
<evidence type="ECO:0000313" key="4">
    <source>
        <dbReference type="Proteomes" id="UP000275510"/>
    </source>
</evidence>
<evidence type="ECO:0000313" key="2">
    <source>
        <dbReference type="EMBL" id="MCY6522863.1"/>
    </source>
</evidence>
<protein>
    <submittedName>
        <fullName evidence="2">DUF799 domain-containing protein</fullName>
    </submittedName>
    <submittedName>
        <fullName evidence="3">Lipoprotein</fullName>
    </submittedName>
</protein>
<evidence type="ECO:0000256" key="1">
    <source>
        <dbReference type="SAM" id="SignalP"/>
    </source>
</evidence>
<reference evidence="3 4" key="1">
    <citation type="submission" date="2018-12" db="EMBL/GenBank/DDBJ databases">
        <authorList>
            <consortium name="Pathogen Informatics"/>
        </authorList>
    </citation>
    <scope>NUCLEOTIDE SEQUENCE [LARGE SCALE GENOMIC DNA]</scope>
    <source>
        <strain evidence="3 4">NCTC10976</strain>
    </source>
</reference>